<reference evidence="2" key="1">
    <citation type="submission" date="2023-10" db="EMBL/GenBank/DDBJ databases">
        <authorList>
            <person name="Chen Y."/>
            <person name="Shah S."/>
            <person name="Dougan E. K."/>
            <person name="Thang M."/>
            <person name="Chan C."/>
        </authorList>
    </citation>
    <scope>NUCLEOTIDE SEQUENCE [LARGE SCALE GENOMIC DNA]</scope>
</reference>
<proteinExistence type="predicted"/>
<dbReference type="EMBL" id="CAUYUJ010016912">
    <property type="protein sequence ID" value="CAK0869989.1"/>
    <property type="molecule type" value="Genomic_DNA"/>
</dbReference>
<evidence type="ECO:0000313" key="2">
    <source>
        <dbReference type="EMBL" id="CAK0869989.1"/>
    </source>
</evidence>
<evidence type="ECO:0008006" key="4">
    <source>
        <dbReference type="Google" id="ProtNLM"/>
    </source>
</evidence>
<dbReference type="PANTHER" id="PTHR15002:SF0">
    <property type="entry name" value="RIBOSOMAL BIOGENESIS PROTEIN LAS1L"/>
    <property type="match status" value="1"/>
</dbReference>
<name>A0ABN9VAL1_9DINO</name>
<sequence>MAAKVCAWATWAEWSAVHRQLASPLGSERGAGVRRVQTWRTRGKLPVAVDLTGSFVEIMLNDPAQNPGTTSPRSEHELQLLYSMAVVRLVNGIVDPAQKKARAGSIAMLAQELDWPQWFVDLRHEATHQRLPSLHLLRLAAREATWLLLERYWRPQQALVERRGRPARVDAAGRSVTPLRDGRFLSRRLRHLCQAAARRRGVAPGAGGEGHTSGEADVAEGQAAIAAQARSPAVAAVAEGSAAREARELLALCPDEGRLLGQLSGTLLAGQPRADGREARAVHALLAAGSDNLAPRLARHVVCQALGWRSPVPEPAPDNSPSLRNICDGCVGEEHSAAASCADVGAVEEEDADRMLRWLEALLARDREGASPSSFTASVAELAPLMRQAALGRIAAAAAAAPARSGALTARAARVWQVIGEAGLDSGAECFASLCCGEPSGGLAAPTLEDAEGLPQALKRRRLGRAGASAAPWTAVGTVLDPNTLEIRCRPERGAASAFLDEAARCWQRWADQVGAEGAPAQGPEEAPTASGPTGAPPRAVVPIAKKKATAPPPAKAAEGADEDCAGAAPGGLGHAALGAAGEEAEFRSRAAALLEAAGLPASQG</sequence>
<feature type="region of interest" description="Disordered" evidence="1">
    <location>
        <begin position="515"/>
        <end position="576"/>
    </location>
</feature>
<keyword evidence="3" id="KW-1185">Reference proteome</keyword>
<comment type="caution">
    <text evidence="2">The sequence shown here is derived from an EMBL/GenBank/DDBJ whole genome shotgun (WGS) entry which is preliminary data.</text>
</comment>
<dbReference type="Pfam" id="PF04031">
    <property type="entry name" value="Las1"/>
    <property type="match status" value="1"/>
</dbReference>
<dbReference type="PANTHER" id="PTHR15002">
    <property type="entry name" value="RIBOSOMAL BIOGENESIS PROTEIN LAS1L"/>
    <property type="match status" value="1"/>
</dbReference>
<accession>A0ABN9VAL1</accession>
<dbReference type="Proteomes" id="UP001189429">
    <property type="component" value="Unassembled WGS sequence"/>
</dbReference>
<feature type="compositionally biased region" description="Low complexity" evidence="1">
    <location>
        <begin position="515"/>
        <end position="544"/>
    </location>
</feature>
<organism evidence="2 3">
    <name type="scientific">Prorocentrum cordatum</name>
    <dbReference type="NCBI Taxonomy" id="2364126"/>
    <lineage>
        <taxon>Eukaryota</taxon>
        <taxon>Sar</taxon>
        <taxon>Alveolata</taxon>
        <taxon>Dinophyceae</taxon>
        <taxon>Prorocentrales</taxon>
        <taxon>Prorocentraceae</taxon>
        <taxon>Prorocentrum</taxon>
    </lineage>
</organism>
<dbReference type="InterPro" id="IPR007174">
    <property type="entry name" value="Las1"/>
</dbReference>
<evidence type="ECO:0000313" key="3">
    <source>
        <dbReference type="Proteomes" id="UP001189429"/>
    </source>
</evidence>
<protein>
    <recommendedName>
        <fullName evidence="4">Nuclear pore complex protein</fullName>
    </recommendedName>
</protein>
<gene>
    <name evidence="2" type="ORF">PCOR1329_LOCUS56201</name>
</gene>
<evidence type="ECO:0000256" key="1">
    <source>
        <dbReference type="SAM" id="MobiDB-lite"/>
    </source>
</evidence>